<organism evidence="1">
    <name type="scientific">Tetraselmis sp. GSL018</name>
    <dbReference type="NCBI Taxonomy" id="582737"/>
    <lineage>
        <taxon>Eukaryota</taxon>
        <taxon>Viridiplantae</taxon>
        <taxon>Chlorophyta</taxon>
        <taxon>core chlorophytes</taxon>
        <taxon>Chlorodendrophyceae</taxon>
        <taxon>Chlorodendrales</taxon>
        <taxon>Chlorodendraceae</taxon>
        <taxon>Tetraselmis</taxon>
    </lineage>
</organism>
<dbReference type="AlphaFoldDB" id="A0A061RZW7"/>
<gene>
    <name evidence="1" type="ORF">TSPGSL018_21211</name>
</gene>
<protein>
    <submittedName>
        <fullName evidence="1">Uncharacterized protein</fullName>
    </submittedName>
</protein>
<reference evidence="1" key="1">
    <citation type="submission" date="2014-05" db="EMBL/GenBank/DDBJ databases">
        <title>The transcriptome of the halophilic microalga Tetraselmis sp. GSL018 isolated from the Great Salt Lake, Utah.</title>
        <authorList>
            <person name="Jinkerson R.E."/>
            <person name="D'Adamo S."/>
            <person name="Posewitz M.C."/>
        </authorList>
    </citation>
    <scope>NUCLEOTIDE SEQUENCE</scope>
    <source>
        <strain evidence="1">GSL018</strain>
    </source>
</reference>
<proteinExistence type="predicted"/>
<evidence type="ECO:0000313" key="1">
    <source>
        <dbReference type="EMBL" id="JAC76086.1"/>
    </source>
</evidence>
<dbReference type="EMBL" id="GBEZ01009507">
    <property type="protein sequence ID" value="JAC76086.1"/>
    <property type="molecule type" value="Transcribed_RNA"/>
</dbReference>
<sequence>MLRRVSTRKSAGSVFPSEQLLCIRTEMTRNGKVVTRHGGAAAVMSTRATTICGSSVATAMMHFARTASRSSGTLVALRTMSCIAMTAKSSMATAIGKLFLVTISLVSGRQSSPDTGGSKEDTGKLLEYLYLLSPLSSFPP</sequence>
<name>A0A061RZW7_9CHLO</name>
<accession>A0A061RZW7</accession>